<name>A0A9D4WRY7_PEA</name>
<keyword evidence="3" id="KW-1185">Reference proteome</keyword>
<evidence type="ECO:0000256" key="1">
    <source>
        <dbReference type="SAM" id="MobiDB-lite"/>
    </source>
</evidence>
<feature type="region of interest" description="Disordered" evidence="1">
    <location>
        <begin position="78"/>
        <end position="113"/>
    </location>
</feature>
<proteinExistence type="predicted"/>
<dbReference type="EMBL" id="JAMSHJ010000005">
    <property type="protein sequence ID" value="KAI5407441.1"/>
    <property type="molecule type" value="Genomic_DNA"/>
</dbReference>
<evidence type="ECO:0000313" key="2">
    <source>
        <dbReference type="EMBL" id="KAI5407441.1"/>
    </source>
</evidence>
<reference evidence="2 3" key="1">
    <citation type="journal article" date="2022" name="Nat. Genet.">
        <title>Improved pea reference genome and pan-genome highlight genomic features and evolutionary characteristics.</title>
        <authorList>
            <person name="Yang T."/>
            <person name="Liu R."/>
            <person name="Luo Y."/>
            <person name="Hu S."/>
            <person name="Wang D."/>
            <person name="Wang C."/>
            <person name="Pandey M.K."/>
            <person name="Ge S."/>
            <person name="Xu Q."/>
            <person name="Li N."/>
            <person name="Li G."/>
            <person name="Huang Y."/>
            <person name="Saxena R.K."/>
            <person name="Ji Y."/>
            <person name="Li M."/>
            <person name="Yan X."/>
            <person name="He Y."/>
            <person name="Liu Y."/>
            <person name="Wang X."/>
            <person name="Xiang C."/>
            <person name="Varshney R.K."/>
            <person name="Ding H."/>
            <person name="Gao S."/>
            <person name="Zong X."/>
        </authorList>
    </citation>
    <scope>NUCLEOTIDE SEQUENCE [LARGE SCALE GENOMIC DNA]</scope>
    <source>
        <strain evidence="2 3">cv. Zhongwan 6</strain>
    </source>
</reference>
<protein>
    <submittedName>
        <fullName evidence="2">Uncharacterized protein</fullName>
    </submittedName>
</protein>
<accession>A0A9D4WRY7</accession>
<comment type="caution">
    <text evidence="2">The sequence shown here is derived from an EMBL/GenBank/DDBJ whole genome shotgun (WGS) entry which is preliminary data.</text>
</comment>
<evidence type="ECO:0000313" key="3">
    <source>
        <dbReference type="Proteomes" id="UP001058974"/>
    </source>
</evidence>
<organism evidence="2 3">
    <name type="scientific">Pisum sativum</name>
    <name type="common">Garden pea</name>
    <name type="synonym">Lathyrus oleraceus</name>
    <dbReference type="NCBI Taxonomy" id="3888"/>
    <lineage>
        <taxon>Eukaryota</taxon>
        <taxon>Viridiplantae</taxon>
        <taxon>Streptophyta</taxon>
        <taxon>Embryophyta</taxon>
        <taxon>Tracheophyta</taxon>
        <taxon>Spermatophyta</taxon>
        <taxon>Magnoliopsida</taxon>
        <taxon>eudicotyledons</taxon>
        <taxon>Gunneridae</taxon>
        <taxon>Pentapetalae</taxon>
        <taxon>rosids</taxon>
        <taxon>fabids</taxon>
        <taxon>Fabales</taxon>
        <taxon>Fabaceae</taxon>
        <taxon>Papilionoideae</taxon>
        <taxon>50 kb inversion clade</taxon>
        <taxon>NPAAA clade</taxon>
        <taxon>Hologalegina</taxon>
        <taxon>IRL clade</taxon>
        <taxon>Fabeae</taxon>
        <taxon>Lathyrus</taxon>
    </lineage>
</organism>
<dbReference type="AlphaFoldDB" id="A0A9D4WRY7"/>
<dbReference type="Proteomes" id="UP001058974">
    <property type="component" value="Chromosome 5"/>
</dbReference>
<sequence length="178" mass="20107">MVEISEYDEANMLEQTGESPDVDIAEVYPRVDEDLVDFLYRCKNKGSQVCLCPRCGAVTDKIAAENFQKLQLGKSKRNVQTRGYQNEGGSKRVVGHHLTRPKSYVPSARAPRGTWIKPQERQDTPQGVAAEARGGNDYDQIDHSKRLFAKEFEVKELGQLKYFFGMEVARTKNGVYVS</sequence>
<dbReference type="Gramene" id="Psat05G0363200-T1">
    <property type="protein sequence ID" value="KAI5407441.1"/>
    <property type="gene ID" value="KIW84_053632"/>
</dbReference>
<gene>
    <name evidence="2" type="ORF">KIW84_053632</name>
</gene>